<evidence type="ECO:0000313" key="4">
    <source>
        <dbReference type="Proteomes" id="UP001139955"/>
    </source>
</evidence>
<dbReference type="RefSeq" id="WP_301621149.1">
    <property type="nucleotide sequence ID" value="NZ_JAOSKY010000002.1"/>
</dbReference>
<dbReference type="InterPro" id="IPR006076">
    <property type="entry name" value="FAD-dep_OxRdtase"/>
</dbReference>
<feature type="domain" description="FAD dependent oxidoreductase" evidence="2">
    <location>
        <begin position="33"/>
        <end position="387"/>
    </location>
</feature>
<dbReference type="SUPFAM" id="SSF51905">
    <property type="entry name" value="FAD/NAD(P)-binding domain"/>
    <property type="match status" value="1"/>
</dbReference>
<dbReference type="PANTHER" id="PTHR13847">
    <property type="entry name" value="SARCOSINE DEHYDROGENASE-RELATED"/>
    <property type="match status" value="1"/>
</dbReference>
<organism evidence="3 4">
    <name type="scientific">Pseudomonas koreensis</name>
    <dbReference type="NCBI Taxonomy" id="198620"/>
    <lineage>
        <taxon>Bacteria</taxon>
        <taxon>Pseudomonadati</taxon>
        <taxon>Pseudomonadota</taxon>
        <taxon>Gammaproteobacteria</taxon>
        <taxon>Pseudomonadales</taxon>
        <taxon>Pseudomonadaceae</taxon>
        <taxon>Pseudomonas</taxon>
    </lineage>
</organism>
<protein>
    <submittedName>
        <fullName evidence="3">FAD-binding oxidoreductase</fullName>
    </submittedName>
</protein>
<dbReference type="GO" id="GO:0016491">
    <property type="term" value="F:oxidoreductase activity"/>
    <property type="evidence" value="ECO:0007669"/>
    <property type="project" value="UniProtKB-KW"/>
</dbReference>
<dbReference type="PANTHER" id="PTHR13847:SF281">
    <property type="entry name" value="FAD DEPENDENT OXIDOREDUCTASE DOMAIN-CONTAINING PROTEIN"/>
    <property type="match status" value="1"/>
</dbReference>
<keyword evidence="1" id="KW-0560">Oxidoreductase</keyword>
<proteinExistence type="predicted"/>
<reference evidence="3" key="1">
    <citation type="submission" date="2022-09" db="EMBL/GenBank/DDBJ databases">
        <authorList>
            <person name="Cesa-Luna C."/>
            <person name="Girard L."/>
            <person name="Lood C."/>
            <person name="Hofte M."/>
            <person name="De Mot R."/>
        </authorList>
    </citation>
    <scope>NUCLEOTIDE SEQUENCE</scope>
    <source>
        <strain evidence="3">B1M3-32</strain>
    </source>
</reference>
<dbReference type="Proteomes" id="UP001139955">
    <property type="component" value="Unassembled WGS sequence"/>
</dbReference>
<evidence type="ECO:0000256" key="1">
    <source>
        <dbReference type="ARBA" id="ARBA00023002"/>
    </source>
</evidence>
<dbReference type="EMBL" id="JAOSKY010000002">
    <property type="protein sequence ID" value="MCU7247155.1"/>
    <property type="molecule type" value="Genomic_DNA"/>
</dbReference>
<evidence type="ECO:0000259" key="2">
    <source>
        <dbReference type="Pfam" id="PF01266"/>
    </source>
</evidence>
<gene>
    <name evidence="3" type="ORF">OC940_04970</name>
</gene>
<dbReference type="Gene3D" id="3.50.50.60">
    <property type="entry name" value="FAD/NAD(P)-binding domain"/>
    <property type="match status" value="1"/>
</dbReference>
<evidence type="ECO:0000313" key="3">
    <source>
        <dbReference type="EMBL" id="MCU7247155.1"/>
    </source>
</evidence>
<dbReference type="Pfam" id="PF01266">
    <property type="entry name" value="DAO"/>
    <property type="match status" value="1"/>
</dbReference>
<accession>A0A9X2XDZ4</accession>
<dbReference type="GO" id="GO:0005737">
    <property type="term" value="C:cytoplasm"/>
    <property type="evidence" value="ECO:0007669"/>
    <property type="project" value="TreeGrafter"/>
</dbReference>
<keyword evidence="4" id="KW-1185">Reference proteome</keyword>
<dbReference type="AlphaFoldDB" id="A0A9X2XDZ4"/>
<name>A0A9X2XDZ4_9PSED</name>
<dbReference type="Gene3D" id="3.30.9.10">
    <property type="entry name" value="D-Amino Acid Oxidase, subunit A, domain 2"/>
    <property type="match status" value="1"/>
</dbReference>
<reference evidence="3" key="2">
    <citation type="journal article" date="2023" name="mSystems">
        <title>Charting the Lipopeptidome of Nonpathogenic Pseudomonas.</title>
        <authorList>
            <person name="Cesa-Luna C."/>
            <person name="Geudens N."/>
            <person name="Girard L."/>
            <person name="De Roo V."/>
            <person name="Maklad H.R."/>
            <person name="Martins J.C."/>
            <person name="Hofte M."/>
            <person name="De Mot R."/>
        </authorList>
    </citation>
    <scope>NUCLEOTIDE SEQUENCE</scope>
    <source>
        <strain evidence="3">B1M3-32</strain>
    </source>
</reference>
<comment type="caution">
    <text evidence="3">The sequence shown here is derived from an EMBL/GenBank/DDBJ whole genome shotgun (WGS) entry which is preliminary data.</text>
</comment>
<dbReference type="InterPro" id="IPR036188">
    <property type="entry name" value="FAD/NAD-bd_sf"/>
</dbReference>
<sequence>MNQYTQEHARSYYAASARATTAYPELEGDLSADVCVIGGGFTGVNTAIELAQRGLSVVLLESRRIGWGASGRNGGQLIRGIGHAVEGFSRYVGTEGVRYLQRAGIDSVELVRQRIGEHGIECDLRWGFCELANTPAQFAAFIDEQADLAELGYTHQTRLVGPEQIRQHVVNADIYAGGLIDMGSGHLHPLDLVQGEARLAASLGVRIFEYSPALEIMHGPTVQVRCANGTVRAGSLVLGCNAHLDELEQRLSGKVLPAGSYIIATEPLSAEVAAELIPQNLALCDQKVGLDYYRLSADRRLLFGGACHYSGRDPADIAAYMRPKMLKVFPQLAQVRIDYQWGGKIGITANRFPQVGRLKQHPNVFYAQGYSGHGLNVTHWCAKLLGEAIHAGHSQGMDVFSGVPHMTFPGGPALRSPLLALGMFWYRLREMLG</sequence>